<keyword evidence="5" id="KW-0812">Transmembrane</keyword>
<name>A0ABU9EDW4_9BACT</name>
<evidence type="ECO:0000313" key="6">
    <source>
        <dbReference type="EMBL" id="MEK9502312.1"/>
    </source>
</evidence>
<keyword evidence="2" id="KW-0408">Iron</keyword>
<feature type="transmembrane region" description="Helical" evidence="5">
    <location>
        <begin position="7"/>
        <end position="26"/>
    </location>
</feature>
<dbReference type="EMBL" id="JBBHLI010000010">
    <property type="protein sequence ID" value="MEK9502312.1"/>
    <property type="molecule type" value="Genomic_DNA"/>
</dbReference>
<dbReference type="SUPFAM" id="SSF82093">
    <property type="entry name" value="Heme chaperone CcmE"/>
    <property type="match status" value="1"/>
</dbReference>
<dbReference type="Pfam" id="PF03100">
    <property type="entry name" value="CcmE"/>
    <property type="match status" value="1"/>
</dbReference>
<evidence type="ECO:0000256" key="5">
    <source>
        <dbReference type="SAM" id="Phobius"/>
    </source>
</evidence>
<keyword evidence="5" id="KW-1133">Transmembrane helix</keyword>
<accession>A0ABU9EDW4</accession>
<evidence type="ECO:0000256" key="3">
    <source>
        <dbReference type="ARBA" id="ARBA00022748"/>
    </source>
</evidence>
<dbReference type="Proteomes" id="UP001484239">
    <property type="component" value="Unassembled WGS sequence"/>
</dbReference>
<keyword evidence="7" id="KW-1185">Reference proteome</keyword>
<sequence>MKQNGRFMVGLVGVAAVVTYLVWTGVSDTMMYYMTPTELIAKIDQDPTFRDVGVKVSGRLVVNSHESEPGSMVHRFVIHDTDDESVTFPVEYRQPLPDTFTDSPDMLVDVVMEGRFDEAGVFQANSVLTKCGSRYEASPEELRT</sequence>
<evidence type="ECO:0000256" key="1">
    <source>
        <dbReference type="ARBA" id="ARBA00004370"/>
    </source>
</evidence>
<gene>
    <name evidence="6" type="ORF">WI372_15065</name>
</gene>
<keyword evidence="4 5" id="KW-0472">Membrane</keyword>
<evidence type="ECO:0000313" key="7">
    <source>
        <dbReference type="Proteomes" id="UP001484239"/>
    </source>
</evidence>
<comment type="subcellular location">
    <subcellularLocation>
        <location evidence="1">Membrane</location>
    </subcellularLocation>
</comment>
<evidence type="ECO:0000256" key="2">
    <source>
        <dbReference type="ARBA" id="ARBA00022617"/>
    </source>
</evidence>
<dbReference type="RefSeq" id="WP_405274364.1">
    <property type="nucleotide sequence ID" value="NZ_CP144380.1"/>
</dbReference>
<dbReference type="InterPro" id="IPR004329">
    <property type="entry name" value="CcmE"/>
</dbReference>
<keyword evidence="3" id="KW-0201">Cytochrome c-type biogenesis</keyword>
<keyword evidence="2" id="KW-0349">Heme</keyword>
<evidence type="ECO:0000256" key="4">
    <source>
        <dbReference type="ARBA" id="ARBA00023136"/>
    </source>
</evidence>
<organism evidence="6 7">
    <name type="scientific">Gaopeijia maritima</name>
    <dbReference type="NCBI Taxonomy" id="3119007"/>
    <lineage>
        <taxon>Bacteria</taxon>
        <taxon>Pseudomonadati</taxon>
        <taxon>Gemmatimonadota</taxon>
        <taxon>Longimicrobiia</taxon>
        <taxon>Gaopeijiales</taxon>
        <taxon>Gaopeijiaceae</taxon>
        <taxon>Gaopeijia</taxon>
    </lineage>
</organism>
<protein>
    <submittedName>
        <fullName evidence="6">Cytochrome c maturation protein CcmE</fullName>
    </submittedName>
</protein>
<dbReference type="Gene3D" id="2.40.50.140">
    <property type="entry name" value="Nucleic acid-binding proteins"/>
    <property type="match status" value="1"/>
</dbReference>
<dbReference type="InterPro" id="IPR036127">
    <property type="entry name" value="CcmE-like_sf"/>
</dbReference>
<proteinExistence type="predicted"/>
<reference evidence="6 7" key="1">
    <citation type="submission" date="2024-02" db="EMBL/GenBank/DDBJ databases">
        <title>A novel Gemmatimonadota bacterium.</title>
        <authorList>
            <person name="Du Z.-J."/>
            <person name="Ye Y.-Q."/>
        </authorList>
    </citation>
    <scope>NUCLEOTIDE SEQUENCE [LARGE SCALE GENOMIC DNA]</scope>
    <source>
        <strain evidence="6 7">DH-20</strain>
    </source>
</reference>
<comment type="caution">
    <text evidence="6">The sequence shown here is derived from an EMBL/GenBank/DDBJ whole genome shotgun (WGS) entry which is preliminary data.</text>
</comment>
<dbReference type="InterPro" id="IPR012340">
    <property type="entry name" value="NA-bd_OB-fold"/>
</dbReference>
<keyword evidence="2" id="KW-0479">Metal-binding</keyword>